<gene>
    <name evidence="4" type="ORF">BT62DRAFT_921713</name>
</gene>
<dbReference type="InterPro" id="IPR049730">
    <property type="entry name" value="SNF2/RAD54-like_C"/>
</dbReference>
<name>A0A9P7VNA8_9AGAR</name>
<dbReference type="CDD" id="cd18793">
    <property type="entry name" value="SF2_C_SNF"/>
    <property type="match status" value="1"/>
</dbReference>
<proteinExistence type="predicted"/>
<keyword evidence="1" id="KW-0378">Hydrolase</keyword>
<evidence type="ECO:0000259" key="3">
    <source>
        <dbReference type="Pfam" id="PF00271"/>
    </source>
</evidence>
<feature type="domain" description="Helicase C-terminal" evidence="3">
    <location>
        <begin position="44"/>
        <end position="87"/>
    </location>
</feature>
<feature type="region of interest" description="Disordered" evidence="2">
    <location>
        <begin position="219"/>
        <end position="242"/>
    </location>
</feature>
<dbReference type="PANTHER" id="PTHR10799">
    <property type="entry name" value="SNF2/RAD54 HELICASE FAMILY"/>
    <property type="match status" value="1"/>
</dbReference>
<organism evidence="4 5">
    <name type="scientific">Guyanagaster necrorhizus</name>
    <dbReference type="NCBI Taxonomy" id="856835"/>
    <lineage>
        <taxon>Eukaryota</taxon>
        <taxon>Fungi</taxon>
        <taxon>Dikarya</taxon>
        <taxon>Basidiomycota</taxon>
        <taxon>Agaricomycotina</taxon>
        <taxon>Agaricomycetes</taxon>
        <taxon>Agaricomycetidae</taxon>
        <taxon>Agaricales</taxon>
        <taxon>Marasmiineae</taxon>
        <taxon>Physalacriaceae</taxon>
        <taxon>Guyanagaster</taxon>
    </lineage>
</organism>
<sequence length="295" mass="33488">MDILSKREKVLIFSQWMSSNEKNHICCNQLQYMGGYLCFLIAYQVFLILTQAGGLGINLTRVQNIMLCDSSWNPQNDLQGIAWAHRISQTKMVKDCLWRKLFLSLKIMDGDSSSSENASLGLTELKDILQKGSKDARDAKMKQNIGEDESAVAKDLVLSAEEQEKQLLSGIMQVKCWLFEGNVIEHMDNTVSELTLSTQKRTRSNNKVTISGTTFIVDGPSLEDKAPQRQRDMMEAKKAKNKKRQRENKNWCIHCRDGGELVTCAHCPRECYGISQREASRKCHFCDIQAKEDPA</sequence>
<keyword evidence="5" id="KW-1185">Reference proteome</keyword>
<comment type="caution">
    <text evidence="4">The sequence shown here is derived from an EMBL/GenBank/DDBJ whole genome shotgun (WGS) entry which is preliminary data.</text>
</comment>
<evidence type="ECO:0000256" key="2">
    <source>
        <dbReference type="SAM" id="MobiDB-lite"/>
    </source>
</evidence>
<dbReference type="AlphaFoldDB" id="A0A9P7VNA8"/>
<dbReference type="EMBL" id="MU250543">
    <property type="protein sequence ID" value="KAG7443777.1"/>
    <property type="molecule type" value="Genomic_DNA"/>
</dbReference>
<dbReference type="Proteomes" id="UP000812287">
    <property type="component" value="Unassembled WGS sequence"/>
</dbReference>
<evidence type="ECO:0000256" key="1">
    <source>
        <dbReference type="ARBA" id="ARBA00022801"/>
    </source>
</evidence>
<dbReference type="GO" id="GO:0016787">
    <property type="term" value="F:hydrolase activity"/>
    <property type="evidence" value="ECO:0007669"/>
    <property type="project" value="UniProtKB-KW"/>
</dbReference>
<dbReference type="Gene3D" id="3.40.50.300">
    <property type="entry name" value="P-loop containing nucleotide triphosphate hydrolases"/>
    <property type="match status" value="1"/>
</dbReference>
<dbReference type="InterPro" id="IPR001650">
    <property type="entry name" value="Helicase_C-like"/>
</dbReference>
<dbReference type="OrthoDB" id="448448at2759"/>
<dbReference type="RefSeq" id="XP_043037277.1">
    <property type="nucleotide sequence ID" value="XM_043184342.1"/>
</dbReference>
<accession>A0A9P7VNA8</accession>
<dbReference type="Pfam" id="PF00271">
    <property type="entry name" value="Helicase_C"/>
    <property type="match status" value="1"/>
</dbReference>
<dbReference type="SUPFAM" id="SSF52540">
    <property type="entry name" value="P-loop containing nucleoside triphosphate hydrolases"/>
    <property type="match status" value="1"/>
</dbReference>
<evidence type="ECO:0000313" key="5">
    <source>
        <dbReference type="Proteomes" id="UP000812287"/>
    </source>
</evidence>
<dbReference type="GeneID" id="66106639"/>
<protein>
    <recommendedName>
        <fullName evidence="3">Helicase C-terminal domain-containing protein</fullName>
    </recommendedName>
</protein>
<reference evidence="4" key="1">
    <citation type="submission" date="2020-11" db="EMBL/GenBank/DDBJ databases">
        <title>Adaptations for nitrogen fixation in a non-lichenized fungal sporocarp promotes dispersal by wood-feeding termites.</title>
        <authorList>
            <consortium name="DOE Joint Genome Institute"/>
            <person name="Koch R.A."/>
            <person name="Yoon G."/>
            <person name="Arayal U."/>
            <person name="Lail K."/>
            <person name="Amirebrahimi M."/>
            <person name="Labutti K."/>
            <person name="Lipzen A."/>
            <person name="Riley R."/>
            <person name="Barry K."/>
            <person name="Henrissat B."/>
            <person name="Grigoriev I.V."/>
            <person name="Herr J.R."/>
            <person name="Aime M.C."/>
        </authorList>
    </citation>
    <scope>NUCLEOTIDE SEQUENCE</scope>
    <source>
        <strain evidence="4">MCA 3950</strain>
    </source>
</reference>
<feature type="compositionally biased region" description="Basic and acidic residues" evidence="2">
    <location>
        <begin position="222"/>
        <end position="238"/>
    </location>
</feature>
<evidence type="ECO:0000313" key="4">
    <source>
        <dbReference type="EMBL" id="KAG7443777.1"/>
    </source>
</evidence>
<dbReference type="InterPro" id="IPR027417">
    <property type="entry name" value="P-loop_NTPase"/>
</dbReference>